<proteinExistence type="predicted"/>
<dbReference type="InterPro" id="IPR052917">
    <property type="entry name" value="Stress-Dev_Protein"/>
</dbReference>
<gene>
    <name evidence="2" type="ORF">DAETH_19150</name>
</gene>
<keyword evidence="3" id="KW-1185">Reference proteome</keyword>
<feature type="domain" description="General stress protein FMN-binding split barrel" evidence="1">
    <location>
        <begin position="17"/>
        <end position="160"/>
    </location>
</feature>
<evidence type="ECO:0000313" key="2">
    <source>
        <dbReference type="EMBL" id="BDP41946.1"/>
    </source>
</evidence>
<dbReference type="PANTHER" id="PTHR34818:SF1">
    <property type="entry name" value="PROTEIN BLI-3"/>
    <property type="match status" value="1"/>
</dbReference>
<evidence type="ECO:0000259" key="1">
    <source>
        <dbReference type="Pfam" id="PF16242"/>
    </source>
</evidence>
<sequence>MSQVNTPEQSDLSREETIKAMTEVMKNVPIAILTVITDEGHLQAHPMTTRQAEFDGDVWFLGGKDTKQVRCMAARPQVNVTYADHGKGAYVSISGEAQLVEDRAKLEELWNDAYQAYFPGGIDDPSIQLVKIEAQGGEYWGSDGKIKNLFAQARAAVTGKPASDLGTNETVEF</sequence>
<protein>
    <submittedName>
        <fullName evidence="2">General stress protein</fullName>
    </submittedName>
</protein>
<dbReference type="Proteomes" id="UP001064971">
    <property type="component" value="Chromosome"/>
</dbReference>
<dbReference type="Gene3D" id="2.30.110.10">
    <property type="entry name" value="Electron Transport, Fmn-binding Protein, Chain A"/>
    <property type="match status" value="1"/>
</dbReference>
<dbReference type="EMBL" id="AP026560">
    <property type="protein sequence ID" value="BDP41946.1"/>
    <property type="molecule type" value="Genomic_DNA"/>
</dbReference>
<dbReference type="Pfam" id="PF16242">
    <property type="entry name" value="Pyrid_ox_like"/>
    <property type="match status" value="1"/>
</dbReference>
<dbReference type="PANTHER" id="PTHR34818">
    <property type="entry name" value="PROTEIN BLI-3"/>
    <property type="match status" value="1"/>
</dbReference>
<evidence type="ECO:0000313" key="3">
    <source>
        <dbReference type="Proteomes" id="UP001064971"/>
    </source>
</evidence>
<name>A0ABN6RI79_9DEIO</name>
<organism evidence="2 3">
    <name type="scientific">Deinococcus aetherius</name>
    <dbReference type="NCBI Taxonomy" id="200252"/>
    <lineage>
        <taxon>Bacteria</taxon>
        <taxon>Thermotogati</taxon>
        <taxon>Deinococcota</taxon>
        <taxon>Deinococci</taxon>
        <taxon>Deinococcales</taxon>
        <taxon>Deinococcaceae</taxon>
        <taxon>Deinococcus</taxon>
    </lineage>
</organism>
<dbReference type="SUPFAM" id="SSF50475">
    <property type="entry name" value="FMN-binding split barrel"/>
    <property type="match status" value="1"/>
</dbReference>
<dbReference type="InterPro" id="IPR038725">
    <property type="entry name" value="YdaG_split_barrel_FMN-bd"/>
</dbReference>
<accession>A0ABN6RI79</accession>
<dbReference type="InterPro" id="IPR012349">
    <property type="entry name" value="Split_barrel_FMN-bd"/>
</dbReference>
<dbReference type="RefSeq" id="WP_264774664.1">
    <property type="nucleotide sequence ID" value="NZ_AP026560.1"/>
</dbReference>
<reference evidence="2" key="1">
    <citation type="submission" date="2022-07" db="EMBL/GenBank/DDBJ databases">
        <title>Complete Genome Sequence of the Radioresistant Bacterium Deinococcus aetherius ST0316, Isolated from the Air Dust collected in Lower Stratosphere above Japan.</title>
        <authorList>
            <person name="Satoh K."/>
            <person name="Hagiwara K."/>
            <person name="Katsumata K."/>
            <person name="Kubo A."/>
            <person name="Yokobori S."/>
            <person name="Yamagishi A."/>
            <person name="Oono Y."/>
            <person name="Narumi I."/>
        </authorList>
    </citation>
    <scope>NUCLEOTIDE SEQUENCE</scope>
    <source>
        <strain evidence="2">ST0316</strain>
    </source>
</reference>